<dbReference type="GO" id="GO:0016776">
    <property type="term" value="F:phosphotransferase activity, phosphate group as acceptor"/>
    <property type="evidence" value="ECO:0007669"/>
    <property type="project" value="UniProtKB-UniRule"/>
</dbReference>
<keyword evidence="4 5" id="KW-0418">Kinase</keyword>
<keyword evidence="1 5" id="KW-0723">Serine/threonine-protein kinase</keyword>
<name>E1WXL4_HALMS</name>
<dbReference type="AlphaFoldDB" id="E1WXL4"/>
<dbReference type="GO" id="GO:0005524">
    <property type="term" value="F:ATP binding"/>
    <property type="evidence" value="ECO:0007669"/>
    <property type="project" value="InterPro"/>
</dbReference>
<dbReference type="RefSeq" id="WP_014245306.1">
    <property type="nucleotide sequence ID" value="NC_016620.1"/>
</dbReference>
<comment type="function">
    <text evidence="5">Bifunctional serine/threonine kinase and phosphorylase involved in the regulation of the pyruvate, phosphate dikinase (PPDK) by catalyzing its phosphorylation/dephosphorylation.</text>
</comment>
<dbReference type="GO" id="GO:0004674">
    <property type="term" value="F:protein serine/threonine kinase activity"/>
    <property type="evidence" value="ECO:0007669"/>
    <property type="project" value="UniProtKB-UniRule"/>
</dbReference>
<evidence type="ECO:0000256" key="3">
    <source>
        <dbReference type="ARBA" id="ARBA00022741"/>
    </source>
</evidence>
<dbReference type="EC" id="2.7.11.32" evidence="5"/>
<dbReference type="InterPro" id="IPR005177">
    <property type="entry name" value="Kinase-pyrophosphorylase"/>
</dbReference>
<evidence type="ECO:0000313" key="6">
    <source>
        <dbReference type="EMBL" id="CBW27532.1"/>
    </source>
</evidence>
<dbReference type="GO" id="GO:0043531">
    <property type="term" value="F:ADP binding"/>
    <property type="evidence" value="ECO:0007669"/>
    <property type="project" value="UniProtKB-UniRule"/>
</dbReference>
<evidence type="ECO:0000256" key="2">
    <source>
        <dbReference type="ARBA" id="ARBA00022679"/>
    </source>
</evidence>
<accession>E1WXL4</accession>
<dbReference type="KEGG" id="bmx:BMS_2756"/>
<keyword evidence="3 5" id="KW-0547">Nucleotide-binding</keyword>
<proteinExistence type="inferred from homology"/>
<dbReference type="InterPro" id="IPR026565">
    <property type="entry name" value="PPDK_reg"/>
</dbReference>
<dbReference type="PATRIC" id="fig|862908.3.peg.2632"/>
<dbReference type="PANTHER" id="PTHR31756:SF3">
    <property type="entry name" value="PYRUVATE, PHOSPHATE DIKINASE REGULATORY PROTEIN 1, CHLOROPLASTIC"/>
    <property type="match status" value="1"/>
</dbReference>
<comment type="catalytic activity">
    <reaction evidence="5">
        <text>N(tele)-phospho-L-histidyl/L-threonyl-[pyruvate, phosphate dikinase] + ADP = N(tele)-phospho-L-histidyl/O-phospho-L-threonyl-[pyruvate, phosphate dikinase] + AMP + H(+)</text>
        <dbReference type="Rhea" id="RHEA:43692"/>
        <dbReference type="Rhea" id="RHEA-COMP:10650"/>
        <dbReference type="Rhea" id="RHEA-COMP:10651"/>
        <dbReference type="ChEBI" id="CHEBI:15378"/>
        <dbReference type="ChEBI" id="CHEBI:30013"/>
        <dbReference type="ChEBI" id="CHEBI:61977"/>
        <dbReference type="ChEBI" id="CHEBI:83586"/>
        <dbReference type="ChEBI" id="CHEBI:456215"/>
        <dbReference type="ChEBI" id="CHEBI:456216"/>
        <dbReference type="EC" id="2.7.11.32"/>
    </reaction>
</comment>
<dbReference type="NCBIfam" id="NF003742">
    <property type="entry name" value="PRK05339.1"/>
    <property type="match status" value="1"/>
</dbReference>
<evidence type="ECO:0000256" key="4">
    <source>
        <dbReference type="ARBA" id="ARBA00022777"/>
    </source>
</evidence>
<dbReference type="eggNOG" id="COG1806">
    <property type="taxonomic scope" value="Bacteria"/>
</dbReference>
<keyword evidence="7" id="KW-1185">Reference proteome</keyword>
<dbReference type="PANTHER" id="PTHR31756">
    <property type="entry name" value="PYRUVATE, PHOSPHATE DIKINASE REGULATORY PROTEIN 1, CHLOROPLASTIC"/>
    <property type="match status" value="1"/>
</dbReference>
<dbReference type="Proteomes" id="UP000008963">
    <property type="component" value="Chromosome"/>
</dbReference>
<feature type="binding site" evidence="5">
    <location>
        <begin position="153"/>
        <end position="160"/>
    </location>
    <ligand>
        <name>ADP</name>
        <dbReference type="ChEBI" id="CHEBI:456216"/>
    </ligand>
</feature>
<reference evidence="7" key="1">
    <citation type="journal article" date="2013" name="ISME J.">
        <title>A small predatory core genome in the divergent marine Bacteriovorax marinus SJ and the terrestrial Bdellovibrio bacteriovorus.</title>
        <authorList>
            <person name="Crossman L.C."/>
            <person name="Chen H."/>
            <person name="Cerdeno-Tarraga A.M."/>
            <person name="Brooks K."/>
            <person name="Quail M.A."/>
            <person name="Pineiro S.A."/>
            <person name="Hobley L."/>
            <person name="Sockett R.E."/>
            <person name="Bentley S.D."/>
            <person name="Parkhill J."/>
            <person name="Williams H.N."/>
            <person name="Stine O.C."/>
        </authorList>
    </citation>
    <scope>NUCLEOTIDE SEQUENCE [LARGE SCALE GENOMIC DNA]</scope>
    <source>
        <strain evidence="7">ATCC BAA-682 / DSM 15412 / SJ</strain>
    </source>
</reference>
<evidence type="ECO:0000256" key="5">
    <source>
        <dbReference type="HAMAP-Rule" id="MF_00921"/>
    </source>
</evidence>
<dbReference type="Pfam" id="PF03618">
    <property type="entry name" value="Kinase-PPPase"/>
    <property type="match status" value="1"/>
</dbReference>
<evidence type="ECO:0000313" key="7">
    <source>
        <dbReference type="Proteomes" id="UP000008963"/>
    </source>
</evidence>
<gene>
    <name evidence="6" type="primary">ydiA</name>
    <name evidence="6" type="ordered locus">BMS_2756</name>
</gene>
<keyword evidence="2 5" id="KW-0808">Transferase</keyword>
<dbReference type="HAMAP" id="MF_00921">
    <property type="entry name" value="PDRP"/>
    <property type="match status" value="1"/>
</dbReference>
<dbReference type="EMBL" id="FQ312005">
    <property type="protein sequence ID" value="CBW27532.1"/>
    <property type="molecule type" value="Genomic_DNA"/>
</dbReference>
<dbReference type="STRING" id="862908.BMS_2756"/>
<dbReference type="OrthoDB" id="5290218at2"/>
<comment type="catalytic activity">
    <reaction evidence="5">
        <text>N(tele)-phospho-L-histidyl/O-phospho-L-threonyl-[pyruvate, phosphate dikinase] + phosphate + H(+) = N(tele)-phospho-L-histidyl/L-threonyl-[pyruvate, phosphate dikinase] + diphosphate</text>
        <dbReference type="Rhea" id="RHEA:43696"/>
        <dbReference type="Rhea" id="RHEA-COMP:10650"/>
        <dbReference type="Rhea" id="RHEA-COMP:10651"/>
        <dbReference type="ChEBI" id="CHEBI:15378"/>
        <dbReference type="ChEBI" id="CHEBI:30013"/>
        <dbReference type="ChEBI" id="CHEBI:33019"/>
        <dbReference type="ChEBI" id="CHEBI:43474"/>
        <dbReference type="ChEBI" id="CHEBI:61977"/>
        <dbReference type="ChEBI" id="CHEBI:83586"/>
        <dbReference type="EC" id="2.7.4.27"/>
    </reaction>
</comment>
<protein>
    <recommendedName>
        <fullName evidence="5">Putative pyruvate, phosphate dikinase regulatory protein</fullName>
        <shortName evidence="5">PPDK regulatory protein</shortName>
        <ecNumber evidence="5">2.7.11.32</ecNumber>
        <ecNumber evidence="5">2.7.4.27</ecNumber>
    </recommendedName>
</protein>
<organism evidence="6 7">
    <name type="scientific">Halobacteriovorax marinus (strain ATCC BAA-682 / DSM 15412 / SJ)</name>
    <name type="common">Bacteriovorax marinus</name>
    <dbReference type="NCBI Taxonomy" id="862908"/>
    <lineage>
        <taxon>Bacteria</taxon>
        <taxon>Pseudomonadati</taxon>
        <taxon>Bdellovibrionota</taxon>
        <taxon>Bacteriovoracia</taxon>
        <taxon>Bacteriovoracales</taxon>
        <taxon>Halobacteriovoraceae</taxon>
        <taxon>Halobacteriovorax</taxon>
    </lineage>
</organism>
<dbReference type="HOGENOM" id="CLU_046206_2_1_7"/>
<sequence>MASLPRKLKIIIISDGTGETATAISRAIMTQFPDREVYFTRFKNVRTTEQVDAIFTEAAIHHDLIIYTIVTSELRDYIGDVARNRHVRALDLIGHALTAFSNYFEQEPKSEPGLLHAVNDDYFKRVAAMEFTLNHDDGRNLETLSLADVVLIGISRTGKTPLSVYLSQHGVKVVNVPLIKGTEIPESLFQIDQRKIFALTINPDALLEIRRKRLTTLGASNHTGDYAEQSKVIEELEWANDLFSENKRWPIFNVTDKAIEETASEILRLLNMRKNNIFKQSKRNEERED</sequence>
<comment type="similarity">
    <text evidence="5">Belongs to the pyruvate, phosphate/water dikinase regulatory protein family. PDRP subfamily.</text>
</comment>
<evidence type="ECO:0000256" key="1">
    <source>
        <dbReference type="ARBA" id="ARBA00022527"/>
    </source>
</evidence>
<dbReference type="EC" id="2.7.4.27" evidence="5"/>